<evidence type="ECO:0000259" key="1">
    <source>
        <dbReference type="Pfam" id="PF00534"/>
    </source>
</evidence>
<evidence type="ECO:0000259" key="2">
    <source>
        <dbReference type="Pfam" id="PF13439"/>
    </source>
</evidence>
<proteinExistence type="predicted"/>
<name>A0A0P7ZTN1_9CYAN</name>
<feature type="domain" description="Glycosyltransferase subfamily 4-like N-terminal" evidence="2">
    <location>
        <begin position="12"/>
        <end position="211"/>
    </location>
</feature>
<feature type="domain" description="Glycosyl transferase family 1" evidence="1">
    <location>
        <begin position="242"/>
        <end position="383"/>
    </location>
</feature>
<evidence type="ECO:0000313" key="3">
    <source>
        <dbReference type="EMBL" id="KPQ33607.1"/>
    </source>
</evidence>
<dbReference type="InterPro" id="IPR028098">
    <property type="entry name" value="Glyco_trans_4-like_N"/>
</dbReference>
<dbReference type="PATRIC" id="fig|1666911.3.peg.2067"/>
<dbReference type="Pfam" id="PF13439">
    <property type="entry name" value="Glyco_transf_4"/>
    <property type="match status" value="1"/>
</dbReference>
<dbReference type="GO" id="GO:0016757">
    <property type="term" value="F:glycosyltransferase activity"/>
    <property type="evidence" value="ECO:0007669"/>
    <property type="project" value="InterPro"/>
</dbReference>
<dbReference type="InterPro" id="IPR001296">
    <property type="entry name" value="Glyco_trans_1"/>
</dbReference>
<dbReference type="Proteomes" id="UP000050465">
    <property type="component" value="Unassembled WGS sequence"/>
</dbReference>
<protein>
    <submittedName>
        <fullName evidence="3">Glycosyltransferase</fullName>
    </submittedName>
</protein>
<dbReference type="EMBL" id="LJZR01000029">
    <property type="protein sequence ID" value="KPQ33607.1"/>
    <property type="molecule type" value="Genomic_DNA"/>
</dbReference>
<comment type="caution">
    <text evidence="3">The sequence shown here is derived from an EMBL/GenBank/DDBJ whole genome shotgun (WGS) entry which is preliminary data.</text>
</comment>
<dbReference type="AlphaFoldDB" id="A0A0P7ZTN1"/>
<sequence>MNVLHINQSDIVGGAAIAGYRLHQGLLAQGIDSKLLVGNVKTQSNLVGQATPTSFTLPERVLARIIPRLGLNHIHRISSFDIPKHDWYRAADILNFHNLHTGYFNYLALPKLTATKPAIFTLHDMWSFTGHCAYSYDCSKWQTSCGQCPYPDTYPAIRRDATHLEWRLKDWVYSRSNLVIVTLSHWLTEEAQASMLNRFPIHHIPNGIDTEAYQPLDPELCRRALGLSPDKHVLLFGADSLIDSRKGGDLLKTALTQLPTALKAETTVLTFGSSGEKIADTVGIDTVSLGYISSDRLKAVAYSAADLFLFPTRADNLPLVLQESMACGTPMVSFKIGGVPDLVRPGITGYLAQPEDAQDFAIGIEQLLSNTALREQMSQNCREIALQEYSLSLQAERYISLYTQALN</sequence>
<dbReference type="Pfam" id="PF00534">
    <property type="entry name" value="Glycos_transf_1"/>
    <property type="match status" value="1"/>
</dbReference>
<reference evidence="3 4" key="1">
    <citation type="submission" date="2015-09" db="EMBL/GenBank/DDBJ databases">
        <title>Identification and resolution of microdiversity through metagenomic sequencing of parallel consortia.</title>
        <authorList>
            <person name="Nelson W.C."/>
            <person name="Romine M.F."/>
            <person name="Lindemann S.R."/>
        </authorList>
    </citation>
    <scope>NUCLEOTIDE SEQUENCE [LARGE SCALE GENOMIC DNA]</scope>
    <source>
        <strain evidence="3">Ana</strain>
    </source>
</reference>
<dbReference type="PANTHER" id="PTHR12526">
    <property type="entry name" value="GLYCOSYLTRANSFERASE"/>
    <property type="match status" value="1"/>
</dbReference>
<dbReference type="SUPFAM" id="SSF53756">
    <property type="entry name" value="UDP-Glycosyltransferase/glycogen phosphorylase"/>
    <property type="match status" value="1"/>
</dbReference>
<accession>A0A0P7ZTN1</accession>
<gene>
    <name evidence="3" type="ORF">HLUCCA11_17885</name>
</gene>
<dbReference type="PANTHER" id="PTHR12526:SF635">
    <property type="entry name" value="GLYCOSYL TRANSFERASE GROUP 1"/>
    <property type="match status" value="1"/>
</dbReference>
<dbReference type="CDD" id="cd03825">
    <property type="entry name" value="GT4_WcaC-like"/>
    <property type="match status" value="1"/>
</dbReference>
<organism evidence="3 4">
    <name type="scientific">Phormidesmis priestleyi Ana</name>
    <dbReference type="NCBI Taxonomy" id="1666911"/>
    <lineage>
        <taxon>Bacteria</taxon>
        <taxon>Bacillati</taxon>
        <taxon>Cyanobacteriota</taxon>
        <taxon>Cyanophyceae</taxon>
        <taxon>Leptolyngbyales</taxon>
        <taxon>Leptolyngbyaceae</taxon>
        <taxon>Phormidesmis</taxon>
    </lineage>
</organism>
<evidence type="ECO:0000313" key="4">
    <source>
        <dbReference type="Proteomes" id="UP000050465"/>
    </source>
</evidence>
<dbReference type="Gene3D" id="3.40.50.2000">
    <property type="entry name" value="Glycogen Phosphorylase B"/>
    <property type="match status" value="2"/>
</dbReference>
<dbReference type="STRING" id="1666911.HLUCCA11_17885"/>
<keyword evidence="3" id="KW-0808">Transferase</keyword>